<dbReference type="AlphaFoldDB" id="W7LZE1"/>
<dbReference type="VEuPathDB" id="FungiDB:FVEG_15177"/>
<accession>W7LZE1</accession>
<protein>
    <submittedName>
        <fullName evidence="1">Uncharacterized protein</fullName>
    </submittedName>
</protein>
<sequence length="111" mass="12423">MSLLKLLAADAAPGPIIVRSAAPSVGPEPAKTSHIMAFDPTLPIYKHEIPKKLVKDNTKLDEALIDIFGAWDFKFVNRYDATKETITIETNDDRSMDLKKKLQEKEALEQD</sequence>
<evidence type="ECO:0000313" key="1">
    <source>
        <dbReference type="EMBL" id="EWG40799.1"/>
    </source>
</evidence>
<name>W7LZE1_GIBM7</name>
<reference evidence="1 2" key="1">
    <citation type="journal article" date="2010" name="Nature">
        <title>Comparative genomics reveals mobile pathogenicity chromosomes in Fusarium.</title>
        <authorList>
            <person name="Ma L.J."/>
            <person name="van der Does H.C."/>
            <person name="Borkovich K.A."/>
            <person name="Coleman J.J."/>
            <person name="Daboussi M.J."/>
            <person name="Di Pietro A."/>
            <person name="Dufresne M."/>
            <person name="Freitag M."/>
            <person name="Grabherr M."/>
            <person name="Henrissat B."/>
            <person name="Houterman P.M."/>
            <person name="Kang S."/>
            <person name="Shim W.B."/>
            <person name="Woloshuk C."/>
            <person name="Xie X."/>
            <person name="Xu J.R."/>
            <person name="Antoniw J."/>
            <person name="Baker S.E."/>
            <person name="Bluhm B.H."/>
            <person name="Breakspear A."/>
            <person name="Brown D.W."/>
            <person name="Butchko R.A."/>
            <person name="Chapman S."/>
            <person name="Coulson R."/>
            <person name="Coutinho P.M."/>
            <person name="Danchin E.G."/>
            <person name="Diener A."/>
            <person name="Gale L.R."/>
            <person name="Gardiner D.M."/>
            <person name="Goff S."/>
            <person name="Hammond-Kosack K.E."/>
            <person name="Hilburn K."/>
            <person name="Hua-Van A."/>
            <person name="Jonkers W."/>
            <person name="Kazan K."/>
            <person name="Kodira C.D."/>
            <person name="Koehrsen M."/>
            <person name="Kumar L."/>
            <person name="Lee Y.H."/>
            <person name="Li L."/>
            <person name="Manners J.M."/>
            <person name="Miranda-Saavedra D."/>
            <person name="Mukherjee M."/>
            <person name="Park G."/>
            <person name="Park J."/>
            <person name="Park S.Y."/>
            <person name="Proctor R.H."/>
            <person name="Regev A."/>
            <person name="Ruiz-Roldan M.C."/>
            <person name="Sain D."/>
            <person name="Sakthikumar S."/>
            <person name="Sykes S."/>
            <person name="Schwartz D.C."/>
            <person name="Turgeon B.G."/>
            <person name="Wapinski I."/>
            <person name="Yoder O."/>
            <person name="Young S."/>
            <person name="Zeng Q."/>
            <person name="Zhou S."/>
            <person name="Galagan J."/>
            <person name="Cuomo C.A."/>
            <person name="Kistler H.C."/>
            <person name="Rep M."/>
        </authorList>
    </citation>
    <scope>NUCLEOTIDE SEQUENCE [LARGE SCALE GENOMIC DNA]</scope>
    <source>
        <strain evidence="2">M3125 / FGSC 7600</strain>
    </source>
</reference>
<proteinExistence type="predicted"/>
<organism evidence="1 2">
    <name type="scientific">Gibberella moniliformis (strain M3125 / FGSC 7600)</name>
    <name type="common">Maize ear and stalk rot fungus</name>
    <name type="synonym">Fusarium verticillioides</name>
    <dbReference type="NCBI Taxonomy" id="334819"/>
    <lineage>
        <taxon>Eukaryota</taxon>
        <taxon>Fungi</taxon>
        <taxon>Dikarya</taxon>
        <taxon>Ascomycota</taxon>
        <taxon>Pezizomycotina</taxon>
        <taxon>Sordariomycetes</taxon>
        <taxon>Hypocreomycetidae</taxon>
        <taxon>Hypocreales</taxon>
        <taxon>Nectriaceae</taxon>
        <taxon>Fusarium</taxon>
        <taxon>Fusarium fujikuroi species complex</taxon>
    </lineage>
</organism>
<keyword evidence="2" id="KW-1185">Reference proteome</keyword>
<dbReference type="EMBL" id="DS022244">
    <property type="protein sequence ID" value="EWG40799.1"/>
    <property type="molecule type" value="Genomic_DNA"/>
</dbReference>
<evidence type="ECO:0000313" key="2">
    <source>
        <dbReference type="Proteomes" id="UP000009096"/>
    </source>
</evidence>
<gene>
    <name evidence="1" type="ORF">FVEG_15177</name>
</gene>
<dbReference type="OrthoDB" id="5053136at2759"/>
<dbReference type="GeneID" id="30072053"/>
<dbReference type="RefSeq" id="XP_018746990.1">
    <property type="nucleotide sequence ID" value="XM_018904296.1"/>
</dbReference>
<dbReference type="KEGG" id="fvr:FVEG_15177"/>
<dbReference type="Proteomes" id="UP000009096">
    <property type="component" value="Chromosome 5"/>
</dbReference>
<dbReference type="EMBL" id="CM000582">
    <property type="protein sequence ID" value="EWG40799.1"/>
    <property type="molecule type" value="Genomic_DNA"/>
</dbReference>